<dbReference type="RefSeq" id="WP_204730780.1">
    <property type="nucleotide sequence ID" value="NZ_JAFBDK010000024.1"/>
</dbReference>
<evidence type="ECO:0000313" key="2">
    <source>
        <dbReference type="EMBL" id="MFD2912435.1"/>
    </source>
</evidence>
<name>A0ABW5ZHI2_9BACL</name>
<proteinExistence type="predicted"/>
<dbReference type="Gene3D" id="3.30.70.1790">
    <property type="entry name" value="RepB DNA-primase, N-terminal domain"/>
    <property type="match status" value="1"/>
</dbReference>
<sequence>MNTYRAIFKDQLTETPKVQSETQESGYSSHLGWVFLCNQFTDPPKSFRTYSSLYSASETFTYYTPNTFYRRDQRHAGALRWLNAMVIDIDVKNGQNEGLILPDVLDLITNTGLPGPSLIVSTPSGGFHVYWYFSQAKRALPKVTEHYRRIQQTIAEAVNGDPQAVGAERWFRIPTHQNTIYQSDNRVSFDDLCNWFSIHIEEQTEEKKSICADAANLLQHAAIQRLLQGVSKGQRDNTCYTLALAFKASGYSESETESSLHDWNKKNQPAMTQLDVKRKVKSAFKKSAPLGPSAYWIRTLSGLAFTYKVWDEAKPREERKYSHFDEWEKDIIRYLKKQGGQVCAAQRKIAQAITSSSDRSISIPYSTFKKVIDYLVQIGIISKKVEGKGRAAVTYLTLKKDYKVVPFRRKTKSKINGLDSNTFIDQVVGGTFFGLSQALSPYRYFWATPILYLIGREIP</sequence>
<dbReference type="EMBL" id="JBHUPG010000020">
    <property type="protein sequence ID" value="MFD2912435.1"/>
    <property type="molecule type" value="Genomic_DNA"/>
</dbReference>
<dbReference type="InterPro" id="IPR014820">
    <property type="entry name" value="PriCT_1"/>
</dbReference>
<evidence type="ECO:0000313" key="3">
    <source>
        <dbReference type="Proteomes" id="UP001597561"/>
    </source>
</evidence>
<keyword evidence="3" id="KW-1185">Reference proteome</keyword>
<gene>
    <name evidence="2" type="ORF">ACFS5P_11165</name>
</gene>
<comment type="caution">
    <text evidence="2">The sequence shown here is derived from an EMBL/GenBank/DDBJ whole genome shotgun (WGS) entry which is preliminary data.</text>
</comment>
<dbReference type="SUPFAM" id="SSF56747">
    <property type="entry name" value="Prim-pol domain"/>
    <property type="match status" value="1"/>
</dbReference>
<feature type="domain" description="Primase C-terminal 1" evidence="1">
    <location>
        <begin position="224"/>
        <end position="288"/>
    </location>
</feature>
<dbReference type="Pfam" id="PF08708">
    <property type="entry name" value="PriCT_1"/>
    <property type="match status" value="1"/>
</dbReference>
<accession>A0ABW5ZHI2</accession>
<dbReference type="Proteomes" id="UP001597561">
    <property type="component" value="Unassembled WGS sequence"/>
</dbReference>
<reference evidence="3" key="1">
    <citation type="journal article" date="2019" name="Int. J. Syst. Evol. Microbiol.">
        <title>The Global Catalogue of Microorganisms (GCM) 10K type strain sequencing project: providing services to taxonomists for standard genome sequencing and annotation.</title>
        <authorList>
            <consortium name="The Broad Institute Genomics Platform"/>
            <consortium name="The Broad Institute Genome Sequencing Center for Infectious Disease"/>
            <person name="Wu L."/>
            <person name="Ma J."/>
        </authorList>
    </citation>
    <scope>NUCLEOTIDE SEQUENCE [LARGE SCALE GENOMIC DNA]</scope>
    <source>
        <strain evidence="3">KCTC 13528</strain>
    </source>
</reference>
<evidence type="ECO:0000259" key="1">
    <source>
        <dbReference type="SMART" id="SM00942"/>
    </source>
</evidence>
<dbReference type="SMART" id="SM00942">
    <property type="entry name" value="PriCT_1"/>
    <property type="match status" value="1"/>
</dbReference>
<protein>
    <submittedName>
        <fullName evidence="2">Primase C-terminal domain-containing protein</fullName>
    </submittedName>
</protein>
<organism evidence="2 3">
    <name type="scientific">Jeotgalibacillus terrae</name>
    <dbReference type="NCBI Taxonomy" id="587735"/>
    <lineage>
        <taxon>Bacteria</taxon>
        <taxon>Bacillati</taxon>
        <taxon>Bacillota</taxon>
        <taxon>Bacilli</taxon>
        <taxon>Bacillales</taxon>
        <taxon>Caryophanaceae</taxon>
        <taxon>Jeotgalibacillus</taxon>
    </lineage>
</organism>